<dbReference type="AlphaFoldDB" id="A0A9W4JYS0"/>
<reference evidence="2" key="1">
    <citation type="submission" date="2021-07" db="EMBL/GenBank/DDBJ databases">
        <authorList>
            <person name="Branca A.L. A."/>
        </authorList>
    </citation>
    <scope>NUCLEOTIDE SEQUENCE</scope>
</reference>
<gene>
    <name evidence="2" type="ORF">PSALAMII_LOCUS9988</name>
</gene>
<dbReference type="Proteomes" id="UP001152646">
    <property type="component" value="Unassembled WGS sequence"/>
</dbReference>
<dbReference type="SUPFAM" id="SSF56112">
    <property type="entry name" value="Protein kinase-like (PK-like)"/>
    <property type="match status" value="1"/>
</dbReference>
<evidence type="ECO:0000313" key="2">
    <source>
        <dbReference type="EMBL" id="CAG8418831.1"/>
    </source>
</evidence>
<evidence type="ECO:0000256" key="1">
    <source>
        <dbReference type="SAM" id="MobiDB-lite"/>
    </source>
</evidence>
<feature type="region of interest" description="Disordered" evidence="1">
    <location>
        <begin position="1"/>
        <end position="25"/>
    </location>
</feature>
<name>A0A9W4JYS0_9EURO</name>
<proteinExistence type="predicted"/>
<accession>A0A9W4JYS0</accession>
<organism evidence="2 3">
    <name type="scientific">Penicillium salamii</name>
    <dbReference type="NCBI Taxonomy" id="1612424"/>
    <lineage>
        <taxon>Eukaryota</taxon>
        <taxon>Fungi</taxon>
        <taxon>Dikarya</taxon>
        <taxon>Ascomycota</taxon>
        <taxon>Pezizomycotina</taxon>
        <taxon>Eurotiomycetes</taxon>
        <taxon>Eurotiomycetidae</taxon>
        <taxon>Eurotiales</taxon>
        <taxon>Aspergillaceae</taxon>
        <taxon>Penicillium</taxon>
    </lineage>
</organism>
<protein>
    <recommendedName>
        <fullName evidence="4">Protein kinase domain-containing protein</fullName>
    </recommendedName>
</protein>
<dbReference type="OrthoDB" id="2116030at2759"/>
<evidence type="ECO:0000313" key="3">
    <source>
        <dbReference type="Proteomes" id="UP001152646"/>
    </source>
</evidence>
<sequence length="308" mass="34126">MLPFNTRGSGMRDDPPSRQHIRKTINGPPKALRLPQLCKLEEISSVLLVRQQSPWNKYKPVLKCDIAGKVTIATRRSNPSRLQAVREYPKSDAEVLIQRFGCLQHDNILSSRDCFIDLNTLYAFVDDFPLTLGNLVSAAGIYPTEVEMAAIMSQVHTLVSSSAEILTNKILDGLCYLGSFGLSHQSLSCREILLGIDGKIKIACLDQCLECTPIESQTKYLKALPAIIMELMQKYEKDAGIAGVDDLERWPVASDTFGFLSAASTRSLESLKMHPLVVSIHRPTENLVMLARAILCAGVATYTYELEP</sequence>
<comment type="caution">
    <text evidence="2">The sequence shown here is derived from an EMBL/GenBank/DDBJ whole genome shotgun (WGS) entry which is preliminary data.</text>
</comment>
<dbReference type="InterPro" id="IPR011009">
    <property type="entry name" value="Kinase-like_dom_sf"/>
</dbReference>
<dbReference type="EMBL" id="CAJVPA010000237">
    <property type="protein sequence ID" value="CAG8418831.1"/>
    <property type="molecule type" value="Genomic_DNA"/>
</dbReference>
<evidence type="ECO:0008006" key="4">
    <source>
        <dbReference type="Google" id="ProtNLM"/>
    </source>
</evidence>